<sequence length="423" mass="46648">MNQVIRGVERSKCFLRASRQSFTTSALTSVAVTQHFAPFATSWCSIVSAPITPGYGCPKTLSPDDIHSFDRKFSSTSAATVAAYTKNGDGEVESTITQVESTVTPGRSPSALEQANLEEITPGHAIYVLQRYAALANGKKLIRQSDFVRLCESSRPGKMKDAKVIATALKEFKRCNRFVLQTVGSRAAVEGMLRSMTPTWKVQDGRPRVRAALFVAEQIVDETAGLYFAVETITVDNVLEELYNGLIEMKDNHLKIIVDNVDDEAEKEEETSGDLKLAKDALRLTEGMLKLLIKRKSRPEWDMKKRAKRQYMKRLQIGSGPYRTTLQLATKISLLIGGTSVAQEKVITPFEEAWWTDFVDEAALKLIEDAKELEKQVFAFAADALGDAGEYESEATDDEIFESSVGAGDEGDAVVNAGKKTKH</sequence>
<evidence type="ECO:0000313" key="3">
    <source>
        <dbReference type="Proteomes" id="UP001530377"/>
    </source>
</evidence>
<protein>
    <submittedName>
        <fullName evidence="2">Uncharacterized protein</fullName>
    </submittedName>
</protein>
<dbReference type="Proteomes" id="UP001530377">
    <property type="component" value="Unassembled WGS sequence"/>
</dbReference>
<name>A0ABD3RAY5_9STRA</name>
<evidence type="ECO:0000256" key="1">
    <source>
        <dbReference type="SAM" id="MobiDB-lite"/>
    </source>
</evidence>
<comment type="caution">
    <text evidence="2">The sequence shown here is derived from an EMBL/GenBank/DDBJ whole genome shotgun (WGS) entry which is preliminary data.</text>
</comment>
<dbReference type="AlphaFoldDB" id="A0ABD3RAY5"/>
<keyword evidence="3" id="KW-1185">Reference proteome</keyword>
<proteinExistence type="predicted"/>
<organism evidence="2 3">
    <name type="scientific">Cyclostephanos tholiformis</name>
    <dbReference type="NCBI Taxonomy" id="382380"/>
    <lineage>
        <taxon>Eukaryota</taxon>
        <taxon>Sar</taxon>
        <taxon>Stramenopiles</taxon>
        <taxon>Ochrophyta</taxon>
        <taxon>Bacillariophyta</taxon>
        <taxon>Coscinodiscophyceae</taxon>
        <taxon>Thalassiosirophycidae</taxon>
        <taxon>Stephanodiscales</taxon>
        <taxon>Stephanodiscaceae</taxon>
        <taxon>Cyclostephanos</taxon>
    </lineage>
</organism>
<dbReference type="EMBL" id="JALLPB020000347">
    <property type="protein sequence ID" value="KAL3810177.1"/>
    <property type="molecule type" value="Genomic_DNA"/>
</dbReference>
<reference evidence="2 3" key="1">
    <citation type="submission" date="2024-10" db="EMBL/GenBank/DDBJ databases">
        <title>Updated reference genomes for cyclostephanoid diatoms.</title>
        <authorList>
            <person name="Roberts W.R."/>
            <person name="Alverson A.J."/>
        </authorList>
    </citation>
    <scope>NUCLEOTIDE SEQUENCE [LARGE SCALE GENOMIC DNA]</scope>
    <source>
        <strain evidence="2 3">AJA228-03</strain>
    </source>
</reference>
<feature type="region of interest" description="Disordered" evidence="1">
    <location>
        <begin position="402"/>
        <end position="423"/>
    </location>
</feature>
<gene>
    <name evidence="2" type="ORF">ACHAXA_001598</name>
</gene>
<evidence type="ECO:0000313" key="2">
    <source>
        <dbReference type="EMBL" id="KAL3810177.1"/>
    </source>
</evidence>
<accession>A0ABD3RAY5</accession>